<keyword evidence="3" id="KW-1185">Reference proteome</keyword>
<protein>
    <recommendedName>
        <fullName evidence="1">Thioesterase domain-containing protein</fullName>
    </recommendedName>
</protein>
<organism evidence="2 3">
    <name type="scientific">Thyridium curvatum</name>
    <dbReference type="NCBI Taxonomy" id="1093900"/>
    <lineage>
        <taxon>Eukaryota</taxon>
        <taxon>Fungi</taxon>
        <taxon>Dikarya</taxon>
        <taxon>Ascomycota</taxon>
        <taxon>Pezizomycotina</taxon>
        <taxon>Sordariomycetes</taxon>
        <taxon>Sordariomycetidae</taxon>
        <taxon>Thyridiales</taxon>
        <taxon>Thyridiaceae</taxon>
        <taxon>Thyridium</taxon>
    </lineage>
</organism>
<dbReference type="SUPFAM" id="SSF53474">
    <property type="entry name" value="alpha/beta-Hydrolases"/>
    <property type="match status" value="1"/>
</dbReference>
<evidence type="ECO:0000259" key="1">
    <source>
        <dbReference type="Pfam" id="PF00975"/>
    </source>
</evidence>
<evidence type="ECO:0000313" key="3">
    <source>
        <dbReference type="Proteomes" id="UP000319257"/>
    </source>
</evidence>
<dbReference type="AlphaFoldDB" id="A0A507BNG9"/>
<comment type="caution">
    <text evidence="2">The sequence shown here is derived from an EMBL/GenBank/DDBJ whole genome shotgun (WGS) entry which is preliminary data.</text>
</comment>
<dbReference type="STRING" id="1093900.A0A507BNG9"/>
<dbReference type="RefSeq" id="XP_031000011.1">
    <property type="nucleotide sequence ID" value="XM_031134567.1"/>
</dbReference>
<dbReference type="Pfam" id="PF00975">
    <property type="entry name" value="Thioesterase"/>
    <property type="match status" value="1"/>
</dbReference>
<dbReference type="OrthoDB" id="10253869at2759"/>
<evidence type="ECO:0000313" key="2">
    <source>
        <dbReference type="EMBL" id="TPX18300.1"/>
    </source>
</evidence>
<dbReference type="Proteomes" id="UP000319257">
    <property type="component" value="Unassembled WGS sequence"/>
</dbReference>
<accession>A0A507BNG9</accession>
<feature type="domain" description="Thioesterase" evidence="1">
    <location>
        <begin position="23"/>
        <end position="123"/>
    </location>
</feature>
<sequence length="264" mass="29258">MFDSNPNLVQDPMPGTAASRATPLVLFHDGGGTVFSYYLLEDLGRPVYGIANPRFYSGEPWEGGLPEMARHYIGYIREAVPPGPVLVGGWSLGGLLALEVAGQLERDRDYAVAGILMVDSICPLKWQHIDVPIVSRKLEWSPSTKEETRVAVTRCFEQAGRMALAYRPPAFREAPPPAILLRALEPVPVPASEDGGGGGGLGMLRVDVHRTDPRLGWDEYRKDLFYRIDDIRGHHFSIFTFENLGDVHEKMVDACRTLEELSDL</sequence>
<dbReference type="InParanoid" id="A0A507BNG9"/>
<reference evidence="2 3" key="1">
    <citation type="submission" date="2019-06" db="EMBL/GenBank/DDBJ databases">
        <title>Draft genome sequence of the filamentous fungus Phialemoniopsis curvata isolated from diesel fuel.</title>
        <authorList>
            <person name="Varaljay V.A."/>
            <person name="Lyon W.J."/>
            <person name="Crouch A.L."/>
            <person name="Drake C.E."/>
            <person name="Hollomon J.M."/>
            <person name="Nadeau L.J."/>
            <person name="Nunn H.S."/>
            <person name="Stevenson B.S."/>
            <person name="Bojanowski C.L."/>
            <person name="Crookes-Goodson W.J."/>
        </authorList>
    </citation>
    <scope>NUCLEOTIDE SEQUENCE [LARGE SCALE GENOMIC DNA]</scope>
    <source>
        <strain evidence="2 3">D216</strain>
    </source>
</reference>
<proteinExistence type="predicted"/>
<dbReference type="InterPro" id="IPR029058">
    <property type="entry name" value="AB_hydrolase_fold"/>
</dbReference>
<dbReference type="Gene3D" id="3.40.50.1820">
    <property type="entry name" value="alpha/beta hydrolase"/>
    <property type="match status" value="1"/>
</dbReference>
<name>A0A507BNG9_9PEZI</name>
<gene>
    <name evidence="2" type="ORF">E0L32_011798</name>
</gene>
<dbReference type="EMBL" id="SKBQ01000119">
    <property type="protein sequence ID" value="TPX18300.1"/>
    <property type="molecule type" value="Genomic_DNA"/>
</dbReference>
<dbReference type="InterPro" id="IPR001031">
    <property type="entry name" value="Thioesterase"/>
</dbReference>
<dbReference type="GeneID" id="41979245"/>